<evidence type="ECO:0000256" key="1">
    <source>
        <dbReference type="SAM" id="MobiDB-lite"/>
    </source>
</evidence>
<keyword evidence="3" id="KW-1185">Reference proteome</keyword>
<feature type="region of interest" description="Disordered" evidence="1">
    <location>
        <begin position="104"/>
        <end position="123"/>
    </location>
</feature>
<accession>A0A397TI09</accession>
<dbReference type="AlphaFoldDB" id="A0A397TI09"/>
<evidence type="ECO:0000313" key="3">
    <source>
        <dbReference type="Proteomes" id="UP000265703"/>
    </source>
</evidence>
<protein>
    <submittedName>
        <fullName evidence="2">Uncharacterized protein</fullName>
    </submittedName>
</protein>
<organism evidence="2 3">
    <name type="scientific">Glomus cerebriforme</name>
    <dbReference type="NCBI Taxonomy" id="658196"/>
    <lineage>
        <taxon>Eukaryota</taxon>
        <taxon>Fungi</taxon>
        <taxon>Fungi incertae sedis</taxon>
        <taxon>Mucoromycota</taxon>
        <taxon>Glomeromycotina</taxon>
        <taxon>Glomeromycetes</taxon>
        <taxon>Glomerales</taxon>
        <taxon>Glomeraceae</taxon>
        <taxon>Glomus</taxon>
    </lineage>
</organism>
<sequence length="138" mass="16736">MNHNIFPKEVQYISYHCNQTNNFFLPNLSYVFIELLKFDKCKEQLKTREDYWVHLLKNALDEKEPPKEAPNEIKEAYTILERYHWSLAEHTSYEKTMMALLDDEDAIRTSKEEGREERREEMRKKIAHNLLKDDLRSK</sequence>
<dbReference type="Proteomes" id="UP000265703">
    <property type="component" value="Unassembled WGS sequence"/>
</dbReference>
<dbReference type="OrthoDB" id="2398125at2759"/>
<proteinExistence type="predicted"/>
<evidence type="ECO:0000313" key="2">
    <source>
        <dbReference type="EMBL" id="RIA96097.1"/>
    </source>
</evidence>
<gene>
    <name evidence="2" type="ORF">C1645_755679</name>
</gene>
<comment type="caution">
    <text evidence="2">The sequence shown here is derived from an EMBL/GenBank/DDBJ whole genome shotgun (WGS) entry which is preliminary data.</text>
</comment>
<name>A0A397TI09_9GLOM</name>
<reference evidence="2 3" key="1">
    <citation type="submission" date="2018-06" db="EMBL/GenBank/DDBJ databases">
        <title>Comparative genomics reveals the genomic features of Rhizophagus irregularis, R. cerebriforme, R. diaphanum and Gigaspora rosea, and their symbiotic lifestyle signature.</title>
        <authorList>
            <person name="Morin E."/>
            <person name="San Clemente H."/>
            <person name="Chen E.C.H."/>
            <person name="De La Providencia I."/>
            <person name="Hainaut M."/>
            <person name="Kuo A."/>
            <person name="Kohler A."/>
            <person name="Murat C."/>
            <person name="Tang N."/>
            <person name="Roy S."/>
            <person name="Loubradou J."/>
            <person name="Henrissat B."/>
            <person name="Grigoriev I.V."/>
            <person name="Corradi N."/>
            <person name="Roux C."/>
            <person name="Martin F.M."/>
        </authorList>
    </citation>
    <scope>NUCLEOTIDE SEQUENCE [LARGE SCALE GENOMIC DNA]</scope>
    <source>
        <strain evidence="2 3">DAOM 227022</strain>
    </source>
</reference>
<dbReference type="Pfam" id="PF12784">
    <property type="entry name" value="PDDEXK_2"/>
    <property type="match status" value="1"/>
</dbReference>
<dbReference type="EMBL" id="QKYT01000050">
    <property type="protein sequence ID" value="RIA96097.1"/>
    <property type="molecule type" value="Genomic_DNA"/>
</dbReference>
<feature type="compositionally biased region" description="Basic and acidic residues" evidence="1">
    <location>
        <begin position="106"/>
        <end position="123"/>
    </location>
</feature>